<sequence length="372" mass="40568">MTNRRLNSNILAWLLQSSYKTNNGTLIPAGVKDRFMKCLNAPNYTIFSNTTSAQRWNDEIDGGSEPIVPIESPYNAIHLADARQPSRPFCRPRWDVVNIQNLGTASYEYDTLPKPPLQAGPSGADAPPEHQRDQPRGDRGVLLHRGVCRGDGEASRRGASAEPVARLGLRHLPNHLQVRAHLPLVGRTKEEVDCANFKECSTGSAAALVSQVKKLFRNLWFGLLVGVATGLPNLSISPPLDIRLGDVLVALPTGESAGLVAYDLGKETGSDGFQLLQFGRVLANTESVVRSAIDSIKMKAPNDTAGFLPIYEAIKDKKHSAGTFHDPGQESDKLYDIEVAVLRNWWNESSDPTSPTPSAPAYGTDRLGRERS</sequence>
<feature type="compositionally biased region" description="Basic and acidic residues" evidence="1">
    <location>
        <begin position="127"/>
        <end position="141"/>
    </location>
</feature>
<proteinExistence type="predicted"/>
<evidence type="ECO:0000313" key="3">
    <source>
        <dbReference type="Proteomes" id="UP001275084"/>
    </source>
</evidence>
<organism evidence="2 3">
    <name type="scientific">Lasiosphaeria hispida</name>
    <dbReference type="NCBI Taxonomy" id="260671"/>
    <lineage>
        <taxon>Eukaryota</taxon>
        <taxon>Fungi</taxon>
        <taxon>Dikarya</taxon>
        <taxon>Ascomycota</taxon>
        <taxon>Pezizomycotina</taxon>
        <taxon>Sordariomycetes</taxon>
        <taxon>Sordariomycetidae</taxon>
        <taxon>Sordariales</taxon>
        <taxon>Lasiosphaeriaceae</taxon>
        <taxon>Lasiosphaeria</taxon>
    </lineage>
</organism>
<protein>
    <submittedName>
        <fullName evidence="2">Uncharacterized protein</fullName>
    </submittedName>
</protein>
<dbReference type="Gene3D" id="3.40.50.1580">
    <property type="entry name" value="Nucleoside phosphorylase domain"/>
    <property type="match status" value="1"/>
</dbReference>
<keyword evidence="3" id="KW-1185">Reference proteome</keyword>
<name>A0AAJ0HJL0_9PEZI</name>
<dbReference type="InterPro" id="IPR035994">
    <property type="entry name" value="Nucleoside_phosphorylase_sf"/>
</dbReference>
<dbReference type="AlphaFoldDB" id="A0AAJ0HJL0"/>
<comment type="caution">
    <text evidence="2">The sequence shown here is derived from an EMBL/GenBank/DDBJ whole genome shotgun (WGS) entry which is preliminary data.</text>
</comment>
<evidence type="ECO:0000313" key="2">
    <source>
        <dbReference type="EMBL" id="KAK3353912.1"/>
    </source>
</evidence>
<feature type="region of interest" description="Disordered" evidence="1">
    <location>
        <begin position="347"/>
        <end position="372"/>
    </location>
</feature>
<accession>A0AAJ0HJL0</accession>
<dbReference type="GO" id="GO:0003824">
    <property type="term" value="F:catalytic activity"/>
    <property type="evidence" value="ECO:0007669"/>
    <property type="project" value="InterPro"/>
</dbReference>
<evidence type="ECO:0000256" key="1">
    <source>
        <dbReference type="SAM" id="MobiDB-lite"/>
    </source>
</evidence>
<reference evidence="2" key="1">
    <citation type="journal article" date="2023" name="Mol. Phylogenet. Evol.">
        <title>Genome-scale phylogeny and comparative genomics of the fungal order Sordariales.</title>
        <authorList>
            <person name="Hensen N."/>
            <person name="Bonometti L."/>
            <person name="Westerberg I."/>
            <person name="Brannstrom I.O."/>
            <person name="Guillou S."/>
            <person name="Cros-Aarteil S."/>
            <person name="Calhoun S."/>
            <person name="Haridas S."/>
            <person name="Kuo A."/>
            <person name="Mondo S."/>
            <person name="Pangilinan J."/>
            <person name="Riley R."/>
            <person name="LaButti K."/>
            <person name="Andreopoulos B."/>
            <person name="Lipzen A."/>
            <person name="Chen C."/>
            <person name="Yan M."/>
            <person name="Daum C."/>
            <person name="Ng V."/>
            <person name="Clum A."/>
            <person name="Steindorff A."/>
            <person name="Ohm R.A."/>
            <person name="Martin F."/>
            <person name="Silar P."/>
            <person name="Natvig D.O."/>
            <person name="Lalanne C."/>
            <person name="Gautier V."/>
            <person name="Ament-Velasquez S.L."/>
            <person name="Kruys A."/>
            <person name="Hutchinson M.I."/>
            <person name="Powell A.J."/>
            <person name="Barry K."/>
            <person name="Miller A.N."/>
            <person name="Grigoriev I.V."/>
            <person name="Debuchy R."/>
            <person name="Gladieux P."/>
            <person name="Hiltunen Thoren M."/>
            <person name="Johannesson H."/>
        </authorList>
    </citation>
    <scope>NUCLEOTIDE SEQUENCE</scope>
    <source>
        <strain evidence="2">CBS 955.72</strain>
    </source>
</reference>
<reference evidence="2" key="2">
    <citation type="submission" date="2023-06" db="EMBL/GenBank/DDBJ databases">
        <authorList>
            <consortium name="Lawrence Berkeley National Laboratory"/>
            <person name="Haridas S."/>
            <person name="Hensen N."/>
            <person name="Bonometti L."/>
            <person name="Westerberg I."/>
            <person name="Brannstrom I.O."/>
            <person name="Guillou S."/>
            <person name="Cros-Aarteil S."/>
            <person name="Calhoun S."/>
            <person name="Kuo A."/>
            <person name="Mondo S."/>
            <person name="Pangilinan J."/>
            <person name="Riley R."/>
            <person name="Labutti K."/>
            <person name="Andreopoulos B."/>
            <person name="Lipzen A."/>
            <person name="Chen C."/>
            <person name="Yanf M."/>
            <person name="Daum C."/>
            <person name="Ng V."/>
            <person name="Clum A."/>
            <person name="Steindorff A."/>
            <person name="Ohm R."/>
            <person name="Martin F."/>
            <person name="Silar P."/>
            <person name="Natvig D."/>
            <person name="Lalanne C."/>
            <person name="Gautier V."/>
            <person name="Ament-Velasquez S.L."/>
            <person name="Kruys A."/>
            <person name="Hutchinson M.I."/>
            <person name="Powell A.J."/>
            <person name="Barry K."/>
            <person name="Miller A.N."/>
            <person name="Grigoriev I.V."/>
            <person name="Debuchy R."/>
            <person name="Gladieux P."/>
            <person name="Thoren M.H."/>
            <person name="Johannesson H."/>
        </authorList>
    </citation>
    <scope>NUCLEOTIDE SEQUENCE</scope>
    <source>
        <strain evidence="2">CBS 955.72</strain>
    </source>
</reference>
<dbReference type="PANTHER" id="PTHR46082">
    <property type="entry name" value="ATP/GTP-BINDING PROTEIN-RELATED"/>
    <property type="match status" value="1"/>
</dbReference>
<dbReference type="Proteomes" id="UP001275084">
    <property type="component" value="Unassembled WGS sequence"/>
</dbReference>
<feature type="region of interest" description="Disordered" evidence="1">
    <location>
        <begin position="111"/>
        <end position="141"/>
    </location>
</feature>
<dbReference type="GO" id="GO:0009116">
    <property type="term" value="P:nucleoside metabolic process"/>
    <property type="evidence" value="ECO:0007669"/>
    <property type="project" value="InterPro"/>
</dbReference>
<dbReference type="PANTHER" id="PTHR46082:SF11">
    <property type="entry name" value="AAA+ ATPASE DOMAIN-CONTAINING PROTEIN-RELATED"/>
    <property type="match status" value="1"/>
</dbReference>
<dbReference type="InterPro" id="IPR053137">
    <property type="entry name" value="NLR-like"/>
</dbReference>
<gene>
    <name evidence="2" type="ORF">B0T25DRAFT_608483</name>
</gene>
<dbReference type="EMBL" id="JAUIQD010000004">
    <property type="protein sequence ID" value="KAK3353912.1"/>
    <property type="molecule type" value="Genomic_DNA"/>
</dbReference>